<evidence type="ECO:0000313" key="3">
    <source>
        <dbReference type="EMBL" id="SDM48744.1"/>
    </source>
</evidence>
<feature type="transmembrane region" description="Helical" evidence="2">
    <location>
        <begin position="12"/>
        <end position="32"/>
    </location>
</feature>
<evidence type="ECO:0000256" key="1">
    <source>
        <dbReference type="SAM" id="Coils"/>
    </source>
</evidence>
<dbReference type="Pfam" id="PF14235">
    <property type="entry name" value="DUF4337"/>
    <property type="match status" value="1"/>
</dbReference>
<dbReference type="AlphaFoldDB" id="A0A1G9TMV0"/>
<keyword evidence="2" id="KW-0472">Membrane</keyword>
<gene>
    <name evidence="3" type="ORF">SAMN04488502_10522</name>
</gene>
<dbReference type="STRING" id="146817.SAMN04488502_10522"/>
<evidence type="ECO:0000256" key="2">
    <source>
        <dbReference type="SAM" id="Phobius"/>
    </source>
</evidence>
<evidence type="ECO:0000313" key="4">
    <source>
        <dbReference type="Proteomes" id="UP000214880"/>
    </source>
</evidence>
<dbReference type="EMBL" id="FNHB01000005">
    <property type="protein sequence ID" value="SDM48744.1"/>
    <property type="molecule type" value="Genomic_DNA"/>
</dbReference>
<dbReference type="RefSeq" id="WP_092072716.1">
    <property type="nucleotide sequence ID" value="NZ_FNHB01000005.1"/>
</dbReference>
<proteinExistence type="predicted"/>
<dbReference type="Proteomes" id="UP000214880">
    <property type="component" value="Unassembled WGS sequence"/>
</dbReference>
<organism evidence="3 4">
    <name type="scientific">Dendrosporobacter quercicolus</name>
    <dbReference type="NCBI Taxonomy" id="146817"/>
    <lineage>
        <taxon>Bacteria</taxon>
        <taxon>Bacillati</taxon>
        <taxon>Bacillota</taxon>
        <taxon>Negativicutes</taxon>
        <taxon>Selenomonadales</taxon>
        <taxon>Sporomusaceae</taxon>
        <taxon>Dendrosporobacter</taxon>
    </lineage>
</organism>
<keyword evidence="2" id="KW-1133">Transmembrane helix</keyword>
<protein>
    <submittedName>
        <fullName evidence="3">Uncharacterized protein</fullName>
    </submittedName>
</protein>
<dbReference type="InterPro" id="IPR025570">
    <property type="entry name" value="DUF4337"/>
</dbReference>
<keyword evidence="2" id="KW-0812">Transmembrane</keyword>
<feature type="coiled-coil region" evidence="1">
    <location>
        <begin position="83"/>
        <end position="110"/>
    </location>
</feature>
<feature type="transmembrane region" description="Helical" evidence="2">
    <location>
        <begin position="153"/>
        <end position="174"/>
    </location>
</feature>
<accession>A0A1G9TMV0</accession>
<keyword evidence="1" id="KW-0175">Coiled coil</keyword>
<reference evidence="3 4" key="1">
    <citation type="submission" date="2016-10" db="EMBL/GenBank/DDBJ databases">
        <authorList>
            <person name="de Groot N.N."/>
        </authorList>
    </citation>
    <scope>NUCLEOTIDE SEQUENCE [LARGE SCALE GENOMIC DNA]</scope>
    <source>
        <strain evidence="3 4">DSM 1736</strain>
    </source>
</reference>
<dbReference type="OrthoDB" id="9806096at2"/>
<name>A0A1G9TMV0_9FIRM</name>
<sequence length="176" mass="19726">MNQPAKQWNKRISVLIAITTLVLAVCATLAAFKAASYGNRMVLAQSQAANQWSYYQAKSIKETAYQLQRDLLALTAGNQGLPDELVQEKLAEYDQNIARYQQEKQFIADQAGMLESECGQSQELSTSFSQSLMFLQVGILLSSLASINKVLYYWYAGLFSGIGGIWFFLHALYWSL</sequence>
<keyword evidence="4" id="KW-1185">Reference proteome</keyword>